<protein>
    <submittedName>
        <fullName evidence="1">Uncharacterized protein</fullName>
    </submittedName>
</protein>
<accession>A0A8K0C8A5</accession>
<dbReference type="Proteomes" id="UP000801492">
    <property type="component" value="Unassembled WGS sequence"/>
</dbReference>
<evidence type="ECO:0000313" key="2">
    <source>
        <dbReference type="Proteomes" id="UP000801492"/>
    </source>
</evidence>
<feature type="non-terminal residue" evidence="1">
    <location>
        <position position="178"/>
    </location>
</feature>
<keyword evidence="2" id="KW-1185">Reference proteome</keyword>
<proteinExistence type="predicted"/>
<dbReference type="OrthoDB" id="5549358at2759"/>
<dbReference type="AlphaFoldDB" id="A0A8K0C8A5"/>
<dbReference type="EMBL" id="VTPC01090614">
    <property type="protein sequence ID" value="KAF2882458.1"/>
    <property type="molecule type" value="Genomic_DNA"/>
</dbReference>
<sequence length="178" mass="20907">MFYSGVPRYERARGGVAFMVSNNLVNNVVSWRFISEKLMVLVWNVWGEDKAIIATYRPNEDTTVAEKDQSSISSRGPSTSIKAMSWLWKILMEEIRVQSRKRHGTRYWPLFSGSQTEDVGWWEGVREEFVQAVEQERANQAEVVELWEAFKQVLLEVACGKSRVNKRREKRTKWWNNE</sequence>
<name>A0A8K0C8A5_IGNLU</name>
<comment type="caution">
    <text evidence="1">The sequence shown here is derived from an EMBL/GenBank/DDBJ whole genome shotgun (WGS) entry which is preliminary data.</text>
</comment>
<reference evidence="1" key="1">
    <citation type="submission" date="2019-08" db="EMBL/GenBank/DDBJ databases">
        <title>The genome of the North American firefly Photinus pyralis.</title>
        <authorList>
            <consortium name="Photinus pyralis genome working group"/>
            <person name="Fallon T.R."/>
            <person name="Sander Lower S.E."/>
            <person name="Weng J.-K."/>
        </authorList>
    </citation>
    <scope>NUCLEOTIDE SEQUENCE</scope>
    <source>
        <strain evidence="1">TRF0915ILg1</strain>
        <tissue evidence="1">Whole body</tissue>
    </source>
</reference>
<evidence type="ECO:0000313" key="1">
    <source>
        <dbReference type="EMBL" id="KAF2882458.1"/>
    </source>
</evidence>
<organism evidence="1 2">
    <name type="scientific">Ignelater luminosus</name>
    <name type="common">Cucubano</name>
    <name type="synonym">Pyrophorus luminosus</name>
    <dbReference type="NCBI Taxonomy" id="2038154"/>
    <lineage>
        <taxon>Eukaryota</taxon>
        <taxon>Metazoa</taxon>
        <taxon>Ecdysozoa</taxon>
        <taxon>Arthropoda</taxon>
        <taxon>Hexapoda</taxon>
        <taxon>Insecta</taxon>
        <taxon>Pterygota</taxon>
        <taxon>Neoptera</taxon>
        <taxon>Endopterygota</taxon>
        <taxon>Coleoptera</taxon>
        <taxon>Polyphaga</taxon>
        <taxon>Elateriformia</taxon>
        <taxon>Elateroidea</taxon>
        <taxon>Elateridae</taxon>
        <taxon>Agrypninae</taxon>
        <taxon>Pyrophorini</taxon>
        <taxon>Ignelater</taxon>
    </lineage>
</organism>
<gene>
    <name evidence="1" type="ORF">ILUMI_23683</name>
</gene>